<sequence>QKKVLAMSQIQSDILWFHKIKLSKKYDSQVCKLHVVVPISSGDKGTEQELVNSDLEYQVSNNSYYIEEDKTTRRQMKIEFGKHEHQFENKDDEILLSSKWDSDFSLEE</sequence>
<protein>
    <submittedName>
        <fullName evidence="1">623_t:CDS:1</fullName>
    </submittedName>
</protein>
<accession>A0ABN7XE15</accession>
<evidence type="ECO:0000313" key="2">
    <source>
        <dbReference type="Proteomes" id="UP000789901"/>
    </source>
</evidence>
<dbReference type="Proteomes" id="UP000789901">
    <property type="component" value="Unassembled WGS sequence"/>
</dbReference>
<evidence type="ECO:0000313" key="1">
    <source>
        <dbReference type="EMBL" id="CAG8853472.1"/>
    </source>
</evidence>
<gene>
    <name evidence="1" type="ORF">GMARGA_LOCUS42293</name>
</gene>
<comment type="caution">
    <text evidence="1">The sequence shown here is derived from an EMBL/GenBank/DDBJ whole genome shotgun (WGS) entry which is preliminary data.</text>
</comment>
<name>A0ABN7XE15_GIGMA</name>
<proteinExistence type="predicted"/>
<feature type="non-terminal residue" evidence="1">
    <location>
        <position position="1"/>
    </location>
</feature>
<reference evidence="1 2" key="1">
    <citation type="submission" date="2021-06" db="EMBL/GenBank/DDBJ databases">
        <authorList>
            <person name="Kallberg Y."/>
            <person name="Tangrot J."/>
            <person name="Rosling A."/>
        </authorList>
    </citation>
    <scope>NUCLEOTIDE SEQUENCE [LARGE SCALE GENOMIC DNA]</scope>
    <source>
        <strain evidence="1 2">120-4 pot B 10/14</strain>
    </source>
</reference>
<keyword evidence="2" id="KW-1185">Reference proteome</keyword>
<organism evidence="1 2">
    <name type="scientific">Gigaspora margarita</name>
    <dbReference type="NCBI Taxonomy" id="4874"/>
    <lineage>
        <taxon>Eukaryota</taxon>
        <taxon>Fungi</taxon>
        <taxon>Fungi incertae sedis</taxon>
        <taxon>Mucoromycota</taxon>
        <taxon>Glomeromycotina</taxon>
        <taxon>Glomeromycetes</taxon>
        <taxon>Diversisporales</taxon>
        <taxon>Gigasporaceae</taxon>
        <taxon>Gigaspora</taxon>
    </lineage>
</organism>
<dbReference type="EMBL" id="CAJVQB010124653">
    <property type="protein sequence ID" value="CAG8853472.1"/>
    <property type="molecule type" value="Genomic_DNA"/>
</dbReference>